<name>A0A562L8G8_9GAMM</name>
<dbReference type="Gene3D" id="1.25.40.10">
    <property type="entry name" value="Tetratricopeptide repeat domain"/>
    <property type="match status" value="2"/>
</dbReference>
<keyword evidence="1 2" id="KW-0238">DNA-binding</keyword>
<dbReference type="InterPro" id="IPR016032">
    <property type="entry name" value="Sig_transdc_resp-reg_C-effctor"/>
</dbReference>
<dbReference type="EMBL" id="VLKN01000003">
    <property type="protein sequence ID" value="TWI03826.1"/>
    <property type="molecule type" value="Genomic_DNA"/>
</dbReference>
<proteinExistence type="predicted"/>
<dbReference type="InterPro" id="IPR036388">
    <property type="entry name" value="WH-like_DNA-bd_sf"/>
</dbReference>
<reference evidence="6 7" key="1">
    <citation type="journal article" date="2015" name="Stand. Genomic Sci.">
        <title>Genomic Encyclopedia of Bacterial and Archaeal Type Strains, Phase III: the genomes of soil and plant-associated and newly described type strains.</title>
        <authorList>
            <person name="Whitman W.B."/>
            <person name="Woyke T."/>
            <person name="Klenk H.P."/>
            <person name="Zhou Y."/>
            <person name="Lilburn T.G."/>
            <person name="Beck B.J."/>
            <person name="De Vos P."/>
            <person name="Vandamme P."/>
            <person name="Eisen J.A."/>
            <person name="Garrity G."/>
            <person name="Hugenholtz P."/>
            <person name="Kyrpides N.C."/>
        </authorList>
    </citation>
    <scope>NUCLEOTIDE SEQUENCE [LARGE SCALE GENOMIC DNA]</scope>
    <source>
        <strain evidence="6 7">CGMCC 1.10821</strain>
    </source>
</reference>
<feature type="DNA-binding region" description="OmpR/PhoB-type" evidence="2">
    <location>
        <begin position="3"/>
        <end position="101"/>
    </location>
</feature>
<dbReference type="GO" id="GO:0003677">
    <property type="term" value="F:DNA binding"/>
    <property type="evidence" value="ECO:0007669"/>
    <property type="project" value="UniProtKB-UniRule"/>
</dbReference>
<dbReference type="SMART" id="SM00862">
    <property type="entry name" value="Trans_reg_C"/>
    <property type="match status" value="1"/>
</dbReference>
<dbReference type="SUPFAM" id="SSF48452">
    <property type="entry name" value="TPR-like"/>
    <property type="match status" value="2"/>
</dbReference>
<gene>
    <name evidence="6" type="ORF">IP90_01642</name>
</gene>
<dbReference type="PROSITE" id="PS51755">
    <property type="entry name" value="OMPR_PHOB"/>
    <property type="match status" value="1"/>
</dbReference>
<evidence type="ECO:0000256" key="1">
    <source>
        <dbReference type="ARBA" id="ARBA00023125"/>
    </source>
</evidence>
<dbReference type="PANTHER" id="PTHR47691:SF3">
    <property type="entry name" value="HTH-TYPE TRANSCRIPTIONAL REGULATOR RV0890C-RELATED"/>
    <property type="match status" value="1"/>
</dbReference>
<dbReference type="CDD" id="cd00383">
    <property type="entry name" value="trans_reg_C"/>
    <property type="match status" value="1"/>
</dbReference>
<dbReference type="GO" id="GO:0006355">
    <property type="term" value="P:regulation of DNA-templated transcription"/>
    <property type="evidence" value="ECO:0007669"/>
    <property type="project" value="InterPro"/>
</dbReference>
<accession>A0A562L8G8</accession>
<dbReference type="Pfam" id="PF00486">
    <property type="entry name" value="Trans_reg_C"/>
    <property type="match status" value="1"/>
</dbReference>
<sequence length="786" mass="85884">MTIVRYRFGDYVLDLANRELRLRGEAVALPARVFECLCCLIEHRDRAVSRDELVRAVFGRADVSDAQLAQIVLRTRRAIGDDGHEQRSIRTVPRFGFRWLERTWADQAGDPEGLETGAAETPAAWAPPSPLADMPQTSVRNWRLPGLGLAVLTTLLVLGLLGWAWLHPSTDIRPASTPVPENMAVADSSSSAILVLPTTVEGTDDVAWARLGLMDFVADRLHRAGLPVLSSETVLGVLREQPDKDRPRQLRRATRAGWIVSSSATRKATDWQVSLTATDGEGVSQRGQAQHADLLEAARLAADRLSPPLGGHPPNDKDAAPGLAERLQRARAAMLANEIETARRILGEAPELQRSQPQLQYQLARVDFRAGEYQRGLATLDQALASAEARADPQFQARLLNARGAMLLRLDRPVDAERTYDQAIVLAGDGRHPAELGQALSGRAVAYSLQKRFDRALADLGQARVQLASRGDALAVARVDANLGILEADRKRPAHALAYLEKAAGDFMAMGALNELATTRKMLMAVHLQLLRPDAALAESERAWALLPRIRDPSQRADLILTRAEVLMVSGRLREASRLLDMPDASQTTPADQGRREYLQVDLSRRAGAAAQAASLADAALRAWPPERNPRLRGWLQWRRQQAAQQADLAVSTTSVSSLGDTLAERLTRAASLQASGDFATADAGYRAAVALAEQAGIPEEIAIAVDAYATWLLERGRDAEAGALVGRVAPWATHDFDLALLQLRLTRRQGQPRQWREAFDQALRLAGERRIPPDLHPATQAAHAQ</sequence>
<dbReference type="SMART" id="SM00028">
    <property type="entry name" value="TPR"/>
    <property type="match status" value="3"/>
</dbReference>
<feature type="transmembrane region" description="Helical" evidence="4">
    <location>
        <begin position="144"/>
        <end position="166"/>
    </location>
</feature>
<feature type="region of interest" description="Disordered" evidence="3">
    <location>
        <begin position="110"/>
        <end position="130"/>
    </location>
</feature>
<dbReference type="GO" id="GO:0000160">
    <property type="term" value="P:phosphorelay signal transduction system"/>
    <property type="evidence" value="ECO:0007669"/>
    <property type="project" value="InterPro"/>
</dbReference>
<organism evidence="6 7">
    <name type="scientific">Luteimonas cucumeris</name>
    <dbReference type="NCBI Taxonomy" id="985012"/>
    <lineage>
        <taxon>Bacteria</taxon>
        <taxon>Pseudomonadati</taxon>
        <taxon>Pseudomonadota</taxon>
        <taxon>Gammaproteobacteria</taxon>
        <taxon>Lysobacterales</taxon>
        <taxon>Lysobacteraceae</taxon>
        <taxon>Luteimonas</taxon>
    </lineage>
</organism>
<dbReference type="InterPro" id="IPR011990">
    <property type="entry name" value="TPR-like_helical_dom_sf"/>
</dbReference>
<keyword evidence="4" id="KW-1133">Transmembrane helix</keyword>
<dbReference type="Proteomes" id="UP000315167">
    <property type="component" value="Unassembled WGS sequence"/>
</dbReference>
<dbReference type="PANTHER" id="PTHR47691">
    <property type="entry name" value="REGULATOR-RELATED"/>
    <property type="match status" value="1"/>
</dbReference>
<keyword evidence="4" id="KW-0472">Membrane</keyword>
<keyword evidence="7" id="KW-1185">Reference proteome</keyword>
<evidence type="ECO:0000256" key="2">
    <source>
        <dbReference type="PROSITE-ProRule" id="PRU01091"/>
    </source>
</evidence>
<evidence type="ECO:0000256" key="3">
    <source>
        <dbReference type="SAM" id="MobiDB-lite"/>
    </source>
</evidence>
<evidence type="ECO:0000259" key="5">
    <source>
        <dbReference type="PROSITE" id="PS51755"/>
    </source>
</evidence>
<comment type="caution">
    <text evidence="6">The sequence shown here is derived from an EMBL/GenBank/DDBJ whole genome shotgun (WGS) entry which is preliminary data.</text>
</comment>
<evidence type="ECO:0000313" key="7">
    <source>
        <dbReference type="Proteomes" id="UP000315167"/>
    </source>
</evidence>
<dbReference type="SUPFAM" id="SSF46894">
    <property type="entry name" value="C-terminal effector domain of the bipartite response regulators"/>
    <property type="match status" value="1"/>
</dbReference>
<feature type="domain" description="OmpR/PhoB-type" evidence="5">
    <location>
        <begin position="3"/>
        <end position="101"/>
    </location>
</feature>
<keyword evidence="4" id="KW-0812">Transmembrane</keyword>
<dbReference type="InterPro" id="IPR001867">
    <property type="entry name" value="OmpR/PhoB-type_DNA-bd"/>
</dbReference>
<dbReference type="OrthoDB" id="9149639at2"/>
<dbReference type="InterPro" id="IPR019734">
    <property type="entry name" value="TPR_rpt"/>
</dbReference>
<evidence type="ECO:0000256" key="4">
    <source>
        <dbReference type="SAM" id="Phobius"/>
    </source>
</evidence>
<protein>
    <submittedName>
        <fullName evidence="6">Transcriptional regulator</fullName>
    </submittedName>
</protein>
<evidence type="ECO:0000313" key="6">
    <source>
        <dbReference type="EMBL" id="TWI03826.1"/>
    </source>
</evidence>
<dbReference type="AlphaFoldDB" id="A0A562L8G8"/>
<dbReference type="RefSeq" id="WP_144899117.1">
    <property type="nucleotide sequence ID" value="NZ_VLKN01000003.1"/>
</dbReference>
<dbReference type="Gene3D" id="1.10.10.10">
    <property type="entry name" value="Winged helix-like DNA-binding domain superfamily/Winged helix DNA-binding domain"/>
    <property type="match status" value="1"/>
</dbReference>